<name>A0A5N6P6W6_9ASTR</name>
<organism evidence="6 7">
    <name type="scientific">Mikania micrantha</name>
    <name type="common">bitter vine</name>
    <dbReference type="NCBI Taxonomy" id="192012"/>
    <lineage>
        <taxon>Eukaryota</taxon>
        <taxon>Viridiplantae</taxon>
        <taxon>Streptophyta</taxon>
        <taxon>Embryophyta</taxon>
        <taxon>Tracheophyta</taxon>
        <taxon>Spermatophyta</taxon>
        <taxon>Magnoliopsida</taxon>
        <taxon>eudicotyledons</taxon>
        <taxon>Gunneridae</taxon>
        <taxon>Pentapetalae</taxon>
        <taxon>asterids</taxon>
        <taxon>campanulids</taxon>
        <taxon>Asterales</taxon>
        <taxon>Asteraceae</taxon>
        <taxon>Asteroideae</taxon>
        <taxon>Heliantheae alliance</taxon>
        <taxon>Eupatorieae</taxon>
        <taxon>Mikania</taxon>
    </lineage>
</organism>
<dbReference type="Pfam" id="PF22936">
    <property type="entry name" value="Pol_BBD"/>
    <property type="match status" value="1"/>
</dbReference>
<dbReference type="OrthoDB" id="1920930at2759"/>
<protein>
    <submittedName>
        <fullName evidence="6">Uncharacterized protein</fullName>
    </submittedName>
</protein>
<dbReference type="EMBL" id="SZYD01000006">
    <property type="protein sequence ID" value="KAD5960533.1"/>
    <property type="molecule type" value="Genomic_DNA"/>
</dbReference>
<dbReference type="GO" id="GO:0006508">
    <property type="term" value="P:proteolysis"/>
    <property type="evidence" value="ECO:0007669"/>
    <property type="project" value="UniProtKB-KW"/>
</dbReference>
<dbReference type="InterPro" id="IPR001584">
    <property type="entry name" value="Integrase_cat-core"/>
</dbReference>
<dbReference type="SUPFAM" id="SSF53098">
    <property type="entry name" value="Ribonuclease H-like"/>
    <property type="match status" value="1"/>
</dbReference>
<dbReference type="InterPro" id="IPR054722">
    <property type="entry name" value="PolX-like_BBD"/>
</dbReference>
<dbReference type="InterPro" id="IPR039537">
    <property type="entry name" value="Retrotran_Ty1/copia-like"/>
</dbReference>
<dbReference type="GO" id="GO:0003676">
    <property type="term" value="F:nucleic acid binding"/>
    <property type="evidence" value="ECO:0007669"/>
    <property type="project" value="InterPro"/>
</dbReference>
<sequence length="766" mass="85527">MVRPIGSVVPGLKANRVSGIGSPGVTAKARYVGKGSANAGTGFGQGPGRSYSHPSLRLSSPPSASPGPSILGTPPSYPMVTPATHSPADRPFSNQNHLWYVDSGGSRHMTGCRSILNYFIPKNEGFVSFGNNAKGWIVGSGSVLSGKLHFKYVSLVENLKFNLLRVSQLVEKNFSSFFTKDSCKILSPEINSKIKVLIDQHTLLTAKRSGNVYIVDMTTDSQTSFPTCLISKASSSETALWHKRFGHLNHQTLHKLSTLPLVRGKPSKEFHFEGQCESFLKGNQHKASHKSVEESRTTNCLNLLHIDRFGPAKVASFARKRYCIVLVDDYSRFCWTFFLFNKDETSDKIIALITQLDRQYGFPVKTIRSDNATEFKNQVLAKMVIPTFGAKGKCSSVGSARFASVARTLLVCAVGSSSLGEKVARFVRRFPLVRSIFVLQHHGGVPWQMCAAIDFTQDVGNGSDVEEYEVTYNVGSKDLFVVRNDRSEISSWMFDIEKQLYIVKGLNGKIEYYKRSQDFCYLPKMSHENSSFALKSILEKDKLNNTNFLEWHRNLKIVLKFAKKHYVLEGPVPNEPEGNTAAARKAWEKHNEDAIEVACLMQATMSSDLQKNMEDMSAFDMIQQLIGMFQKQARQERYDTMKQLIGCKMQEGSSVSAHVLTMKGYIDQLSKLGYPLSNEMAADFILNSLPKSYDQFVMNFNMNAWEKTAPELHGMLKTAEMNVPSKVNQVLTVRSAGVRKPNPKKRGYSSKGKNKANCGRQKENNY</sequence>
<dbReference type="GO" id="GO:0015074">
    <property type="term" value="P:DNA integration"/>
    <property type="evidence" value="ECO:0007669"/>
    <property type="project" value="InterPro"/>
</dbReference>
<feature type="domain" description="Retrovirus-related Pol polyprotein from transposon TNT 1-94-like beta-barrel" evidence="5">
    <location>
        <begin position="99"/>
        <end position="174"/>
    </location>
</feature>
<keyword evidence="7" id="KW-1185">Reference proteome</keyword>
<comment type="caution">
    <text evidence="6">The sequence shown here is derived from an EMBL/GenBank/DDBJ whole genome shotgun (WGS) entry which is preliminary data.</text>
</comment>
<feature type="region of interest" description="Disordered" evidence="2">
    <location>
        <begin position="735"/>
        <end position="766"/>
    </location>
</feature>
<gene>
    <name evidence="6" type="ORF">E3N88_12005</name>
</gene>
<dbReference type="InterPro" id="IPR025724">
    <property type="entry name" value="GAG-pre-integrase_dom"/>
</dbReference>
<proteinExistence type="predicted"/>
<dbReference type="Pfam" id="PF13976">
    <property type="entry name" value="gag_pre-integrs"/>
    <property type="match status" value="1"/>
</dbReference>
<feature type="domain" description="Integrase catalytic" evidence="3">
    <location>
        <begin position="309"/>
        <end position="383"/>
    </location>
</feature>
<keyword evidence="1" id="KW-0378">Hydrolase</keyword>
<evidence type="ECO:0000259" key="5">
    <source>
        <dbReference type="Pfam" id="PF22936"/>
    </source>
</evidence>
<dbReference type="GO" id="GO:0008233">
    <property type="term" value="F:peptidase activity"/>
    <property type="evidence" value="ECO:0007669"/>
    <property type="project" value="UniProtKB-KW"/>
</dbReference>
<evidence type="ECO:0000259" key="3">
    <source>
        <dbReference type="Pfam" id="PF00665"/>
    </source>
</evidence>
<dbReference type="Gene3D" id="3.30.420.10">
    <property type="entry name" value="Ribonuclease H-like superfamily/Ribonuclease H"/>
    <property type="match status" value="1"/>
</dbReference>
<reference evidence="6 7" key="1">
    <citation type="submission" date="2019-05" db="EMBL/GenBank/DDBJ databases">
        <title>Mikania micrantha, genome provides insights into the molecular mechanism of rapid growth.</title>
        <authorList>
            <person name="Liu B."/>
        </authorList>
    </citation>
    <scope>NUCLEOTIDE SEQUENCE [LARGE SCALE GENOMIC DNA]</scope>
    <source>
        <strain evidence="6">NLD-2019</strain>
        <tissue evidence="6">Leaf</tissue>
    </source>
</reference>
<dbReference type="InterPro" id="IPR012337">
    <property type="entry name" value="RNaseH-like_sf"/>
</dbReference>
<dbReference type="Proteomes" id="UP000326396">
    <property type="component" value="Linkage Group LG14"/>
</dbReference>
<feature type="region of interest" description="Disordered" evidence="2">
    <location>
        <begin position="37"/>
        <end position="88"/>
    </location>
</feature>
<dbReference type="Pfam" id="PF14223">
    <property type="entry name" value="Retrotran_gag_2"/>
    <property type="match status" value="1"/>
</dbReference>
<keyword evidence="1" id="KW-0645">Protease</keyword>
<dbReference type="AlphaFoldDB" id="A0A5N6P6W6"/>
<feature type="compositionally biased region" description="Basic residues" evidence="2">
    <location>
        <begin position="741"/>
        <end position="754"/>
    </location>
</feature>
<dbReference type="PANTHER" id="PTHR42648:SF32">
    <property type="entry name" value="RIBONUCLEASE H-LIKE DOMAIN, GAG-PRE-INTEGRASE DOMAIN PROTEIN-RELATED"/>
    <property type="match status" value="1"/>
</dbReference>
<evidence type="ECO:0000259" key="4">
    <source>
        <dbReference type="Pfam" id="PF13976"/>
    </source>
</evidence>
<evidence type="ECO:0000256" key="2">
    <source>
        <dbReference type="SAM" id="MobiDB-lite"/>
    </source>
</evidence>
<dbReference type="PANTHER" id="PTHR42648">
    <property type="entry name" value="TRANSPOSASE, PUTATIVE-RELATED"/>
    <property type="match status" value="1"/>
</dbReference>
<dbReference type="Pfam" id="PF00665">
    <property type="entry name" value="rve"/>
    <property type="match status" value="1"/>
</dbReference>
<evidence type="ECO:0000256" key="1">
    <source>
        <dbReference type="ARBA" id="ARBA00022670"/>
    </source>
</evidence>
<accession>A0A5N6P6W6</accession>
<feature type="compositionally biased region" description="Low complexity" evidence="2">
    <location>
        <begin position="50"/>
        <end position="71"/>
    </location>
</feature>
<feature type="domain" description="GAG-pre-integrase" evidence="4">
    <location>
        <begin position="212"/>
        <end position="284"/>
    </location>
</feature>
<evidence type="ECO:0000313" key="6">
    <source>
        <dbReference type="EMBL" id="KAD5960533.1"/>
    </source>
</evidence>
<dbReference type="InterPro" id="IPR036397">
    <property type="entry name" value="RNaseH_sf"/>
</dbReference>
<evidence type="ECO:0000313" key="7">
    <source>
        <dbReference type="Proteomes" id="UP000326396"/>
    </source>
</evidence>